<organism evidence="2 3">
    <name type="scientific">Mya arenaria</name>
    <name type="common">Soft-shell clam</name>
    <dbReference type="NCBI Taxonomy" id="6604"/>
    <lineage>
        <taxon>Eukaryota</taxon>
        <taxon>Metazoa</taxon>
        <taxon>Spiralia</taxon>
        <taxon>Lophotrochozoa</taxon>
        <taxon>Mollusca</taxon>
        <taxon>Bivalvia</taxon>
        <taxon>Autobranchia</taxon>
        <taxon>Heteroconchia</taxon>
        <taxon>Euheterodonta</taxon>
        <taxon>Imparidentia</taxon>
        <taxon>Neoheterodontei</taxon>
        <taxon>Myida</taxon>
        <taxon>Myoidea</taxon>
        <taxon>Myidae</taxon>
        <taxon>Mya</taxon>
    </lineage>
</organism>
<evidence type="ECO:0000256" key="1">
    <source>
        <dbReference type="SAM" id="MobiDB-lite"/>
    </source>
</evidence>
<gene>
    <name evidence="2" type="ORF">MAR_002162</name>
</gene>
<reference evidence="2" key="1">
    <citation type="submission" date="2022-11" db="EMBL/GenBank/DDBJ databases">
        <title>Centuries of genome instability and evolution in soft-shell clam transmissible cancer (bioRxiv).</title>
        <authorList>
            <person name="Hart S.F.M."/>
            <person name="Yonemitsu M.A."/>
            <person name="Giersch R.M."/>
            <person name="Beal B.F."/>
            <person name="Arriagada G."/>
            <person name="Davis B.W."/>
            <person name="Ostrander E.A."/>
            <person name="Goff S.P."/>
            <person name="Metzger M.J."/>
        </authorList>
    </citation>
    <scope>NUCLEOTIDE SEQUENCE</scope>
    <source>
        <strain evidence="2">MELC-2E11</strain>
        <tissue evidence="2">Siphon/mantle</tissue>
    </source>
</reference>
<name>A0ABY7FFZ1_MYAAR</name>
<protein>
    <submittedName>
        <fullName evidence="2">Uncharacterized protein</fullName>
    </submittedName>
</protein>
<evidence type="ECO:0000313" key="3">
    <source>
        <dbReference type="Proteomes" id="UP001164746"/>
    </source>
</evidence>
<keyword evidence="3" id="KW-1185">Reference proteome</keyword>
<feature type="region of interest" description="Disordered" evidence="1">
    <location>
        <begin position="1"/>
        <end position="96"/>
    </location>
</feature>
<proteinExistence type="predicted"/>
<feature type="compositionally biased region" description="Basic and acidic residues" evidence="1">
    <location>
        <begin position="45"/>
        <end position="71"/>
    </location>
</feature>
<dbReference type="EMBL" id="CP111022">
    <property type="protein sequence ID" value="WAR20324.1"/>
    <property type="molecule type" value="Genomic_DNA"/>
</dbReference>
<accession>A0ABY7FFZ1</accession>
<evidence type="ECO:0000313" key="2">
    <source>
        <dbReference type="EMBL" id="WAR20324.1"/>
    </source>
</evidence>
<feature type="compositionally biased region" description="Polar residues" evidence="1">
    <location>
        <begin position="20"/>
        <end position="34"/>
    </location>
</feature>
<dbReference type="Proteomes" id="UP001164746">
    <property type="component" value="Chromosome 11"/>
</dbReference>
<feature type="compositionally biased region" description="Polar residues" evidence="1">
    <location>
        <begin position="80"/>
        <end position="96"/>
    </location>
</feature>
<sequence length="342" mass="38852">MSNSTKAGGRKASTKKGPYSNRNNVQQDANNQFETLGRNENQDMDITKQRDKTTPVERKGQPTSPHERGDEMMETDETAPPSTKFQTGPKQDSNRPAYQYSVDHDADISHNVGPSSPRHAQAQEMLLRQKEASKQMLYGVFGNVITILEEHEKRTSAIGKGKMKQSDIAIPDQSWKTNEDVKANVETQLLLFQTQSKFCPEEVRLSVNRELRLQTIAWFGVRQASKLDIGETDEYACRLYEILVKGATKHDILDRPRSPVTEKTMRETLPGILRGKHDARELDDSFKKDKNKKAETPKTRQADVDDAYLLGLSRIKNTEPKLEKFLDEDLSLIQHMGPDNLR</sequence>